<accession>A0ACC3MH58</accession>
<organism evidence="1 2">
    <name type="scientific">Vermiconidia calcicola</name>
    <dbReference type="NCBI Taxonomy" id="1690605"/>
    <lineage>
        <taxon>Eukaryota</taxon>
        <taxon>Fungi</taxon>
        <taxon>Dikarya</taxon>
        <taxon>Ascomycota</taxon>
        <taxon>Pezizomycotina</taxon>
        <taxon>Dothideomycetes</taxon>
        <taxon>Dothideomycetidae</taxon>
        <taxon>Mycosphaerellales</taxon>
        <taxon>Extremaceae</taxon>
        <taxon>Vermiconidia</taxon>
    </lineage>
</organism>
<dbReference type="EMBL" id="JAUTXU010000255">
    <property type="protein sequence ID" value="KAK3691884.1"/>
    <property type="molecule type" value="Genomic_DNA"/>
</dbReference>
<sequence>MAQQGTQDEAAKRRIISHMNADHHDSIIRYLEHYHGLYSWMAFNSAITDIDLNGMTFDCSGKTYRIPFDPPMKSYREARERVVEIDKQCLEALVKSDITVKEFVPPTGLYALEFFIVAATFFSYSQRWWFAEGALVERMLGASFARFSWTIQPWLISGMIALHSAEMVFFIQKYLRKHSVNVRTGIWWEWAATTFIEGVFAFRRFKSLVAKKQEEKQKQKH</sequence>
<reference evidence="1" key="1">
    <citation type="submission" date="2023-07" db="EMBL/GenBank/DDBJ databases">
        <title>Black Yeasts Isolated from many extreme environments.</title>
        <authorList>
            <person name="Coleine C."/>
            <person name="Stajich J.E."/>
            <person name="Selbmann L."/>
        </authorList>
    </citation>
    <scope>NUCLEOTIDE SEQUENCE</scope>
    <source>
        <strain evidence="1">CCFEE 5714</strain>
    </source>
</reference>
<gene>
    <name evidence="1" type="ORF">LTR37_018377</name>
</gene>
<dbReference type="Proteomes" id="UP001281147">
    <property type="component" value="Unassembled WGS sequence"/>
</dbReference>
<proteinExistence type="predicted"/>
<keyword evidence="2" id="KW-1185">Reference proteome</keyword>
<evidence type="ECO:0000313" key="1">
    <source>
        <dbReference type="EMBL" id="KAK3691884.1"/>
    </source>
</evidence>
<evidence type="ECO:0000313" key="2">
    <source>
        <dbReference type="Proteomes" id="UP001281147"/>
    </source>
</evidence>
<comment type="caution">
    <text evidence="1">The sequence shown here is derived from an EMBL/GenBank/DDBJ whole genome shotgun (WGS) entry which is preliminary data.</text>
</comment>
<protein>
    <submittedName>
        <fullName evidence="1">Uncharacterized protein</fullName>
    </submittedName>
</protein>
<name>A0ACC3MH58_9PEZI</name>